<dbReference type="InterPro" id="IPR000847">
    <property type="entry name" value="LysR_HTH_N"/>
</dbReference>
<dbReference type="Pfam" id="PF00126">
    <property type="entry name" value="HTH_1"/>
    <property type="match status" value="1"/>
</dbReference>
<keyword evidence="2" id="KW-0238">DNA-binding</keyword>
<gene>
    <name evidence="2" type="ORF">FHW16_004650</name>
</gene>
<evidence type="ECO:0000259" key="1">
    <source>
        <dbReference type="PROSITE" id="PS50931"/>
    </source>
</evidence>
<reference evidence="2 3" key="1">
    <citation type="submission" date="2020-07" db="EMBL/GenBank/DDBJ databases">
        <title>Genomic Encyclopedia of Type Strains, Phase IV (KMG-V): Genome sequencing to study the core and pangenomes of soil and plant-associated prokaryotes.</title>
        <authorList>
            <person name="Whitman W."/>
        </authorList>
    </citation>
    <scope>NUCLEOTIDE SEQUENCE [LARGE SCALE GENOMIC DNA]</scope>
    <source>
        <strain evidence="2 3">AN3</strain>
    </source>
</reference>
<dbReference type="GO" id="GO:0003677">
    <property type="term" value="F:DNA binding"/>
    <property type="evidence" value="ECO:0007669"/>
    <property type="project" value="UniProtKB-KW"/>
</dbReference>
<dbReference type="EMBL" id="JACGXN010000010">
    <property type="protein sequence ID" value="MBA8880915.1"/>
    <property type="molecule type" value="Genomic_DNA"/>
</dbReference>
<accession>A0A839ES23</accession>
<proteinExistence type="predicted"/>
<dbReference type="PROSITE" id="PS50931">
    <property type="entry name" value="HTH_LYSR"/>
    <property type="match status" value="1"/>
</dbReference>
<evidence type="ECO:0000313" key="3">
    <source>
        <dbReference type="Proteomes" id="UP000549052"/>
    </source>
</evidence>
<dbReference type="Gene3D" id="1.10.10.10">
    <property type="entry name" value="Winged helix-like DNA-binding domain superfamily/Winged helix DNA-binding domain"/>
    <property type="match status" value="1"/>
</dbReference>
<name>A0A839ES23_9HYPH</name>
<sequence length="41" mass="4471">MTTTIDFSEMQAFVAVVTDGSFTAATERLETDKAGVSRTVW</sequence>
<feature type="domain" description="HTH lysR-type" evidence="1">
    <location>
        <begin position="5"/>
        <end position="41"/>
    </location>
</feature>
<protein>
    <submittedName>
        <fullName evidence="2">DNA-binding transcriptional LysR family regulator</fullName>
    </submittedName>
</protein>
<dbReference type="InterPro" id="IPR036388">
    <property type="entry name" value="WH-like_DNA-bd_sf"/>
</dbReference>
<evidence type="ECO:0000313" key="2">
    <source>
        <dbReference type="EMBL" id="MBA8880915.1"/>
    </source>
</evidence>
<comment type="caution">
    <text evidence="2">The sequence shown here is derived from an EMBL/GenBank/DDBJ whole genome shotgun (WGS) entry which is preliminary data.</text>
</comment>
<dbReference type="Proteomes" id="UP000549052">
    <property type="component" value="Unassembled WGS sequence"/>
</dbReference>
<dbReference type="GO" id="GO:0003700">
    <property type="term" value="F:DNA-binding transcription factor activity"/>
    <property type="evidence" value="ECO:0007669"/>
    <property type="project" value="InterPro"/>
</dbReference>
<organism evidence="2 3">
    <name type="scientific">Phyllobacterium myrsinacearum</name>
    <dbReference type="NCBI Taxonomy" id="28101"/>
    <lineage>
        <taxon>Bacteria</taxon>
        <taxon>Pseudomonadati</taxon>
        <taxon>Pseudomonadota</taxon>
        <taxon>Alphaproteobacteria</taxon>
        <taxon>Hyphomicrobiales</taxon>
        <taxon>Phyllobacteriaceae</taxon>
        <taxon>Phyllobacterium</taxon>
    </lineage>
</organism>
<dbReference type="RefSeq" id="WP_281410138.1">
    <property type="nucleotide sequence ID" value="NZ_JACGXN010000010.1"/>
</dbReference>
<dbReference type="AlphaFoldDB" id="A0A839ES23"/>
<keyword evidence="3" id="KW-1185">Reference proteome</keyword>